<sequence length="295" mass="32126">MSFATPDDYYDHTPEPGHSTGDIWCGLPSYGVLKQEHIAGIVITPACDLQNSKSKTITYLPLLAFDAWLATSSMLTEVRGTTQSCWNSFQEQLGSKSSISLPRVPALSDLSALQAHVEPLADGGKGQLKAKILAGIKALIAIIDPVALTNDLRSITTLFGERDFNQKCQKLVTNSLRSDTHFLPARGGWATLDDSFASHALVMFRYPLTVPLDILELASSPKSNWSSALAEYAALPATRFFAKRQPLRVARLRPRFFADLLSRYTALYARVGSPDFSPAVASVLASQISGHEARS</sequence>
<organism evidence="1 2">
    <name type="scientific">Sorangium atrum</name>
    <dbReference type="NCBI Taxonomy" id="2995308"/>
    <lineage>
        <taxon>Bacteria</taxon>
        <taxon>Pseudomonadati</taxon>
        <taxon>Myxococcota</taxon>
        <taxon>Polyangia</taxon>
        <taxon>Polyangiales</taxon>
        <taxon>Polyangiaceae</taxon>
        <taxon>Sorangium</taxon>
    </lineage>
</organism>
<dbReference type="EMBL" id="JAQNDK010000002">
    <property type="protein sequence ID" value="MDC0679709.1"/>
    <property type="molecule type" value="Genomic_DNA"/>
</dbReference>
<dbReference type="Proteomes" id="UP001217485">
    <property type="component" value="Unassembled WGS sequence"/>
</dbReference>
<comment type="caution">
    <text evidence="1">The sequence shown here is derived from an EMBL/GenBank/DDBJ whole genome shotgun (WGS) entry which is preliminary data.</text>
</comment>
<protein>
    <submittedName>
        <fullName evidence="1">Uncharacterized protein</fullName>
    </submittedName>
</protein>
<name>A0ABT5C1S1_9BACT</name>
<dbReference type="RefSeq" id="WP_272096706.1">
    <property type="nucleotide sequence ID" value="NZ_JAQNDK010000002.1"/>
</dbReference>
<evidence type="ECO:0000313" key="1">
    <source>
        <dbReference type="EMBL" id="MDC0679709.1"/>
    </source>
</evidence>
<keyword evidence="2" id="KW-1185">Reference proteome</keyword>
<gene>
    <name evidence="1" type="ORF">POL72_18345</name>
</gene>
<proteinExistence type="predicted"/>
<reference evidence="1 2" key="1">
    <citation type="submission" date="2023-01" db="EMBL/GenBank/DDBJ databases">
        <title>Minimal conservation of predation-associated metabolite biosynthetic gene clusters underscores biosynthetic potential of Myxococcota including descriptions for ten novel species: Archangium lansinium sp. nov., Myxococcus landrumus sp. nov., Nannocystis bai.</title>
        <authorList>
            <person name="Ahearne A."/>
            <person name="Stevens C."/>
            <person name="Dowd S."/>
        </authorList>
    </citation>
    <scope>NUCLEOTIDE SEQUENCE [LARGE SCALE GENOMIC DNA]</scope>
    <source>
        <strain evidence="1 2">WIWO2</strain>
    </source>
</reference>
<accession>A0ABT5C1S1</accession>
<evidence type="ECO:0000313" key="2">
    <source>
        <dbReference type="Proteomes" id="UP001217485"/>
    </source>
</evidence>